<gene>
    <name evidence="1" type="ORF">UFOPK1495_00232</name>
</gene>
<dbReference type="EMBL" id="CAEZSU010000015">
    <property type="protein sequence ID" value="CAB4541637.1"/>
    <property type="molecule type" value="Genomic_DNA"/>
</dbReference>
<accession>A0A6J6BSJ9</accession>
<reference evidence="1" key="1">
    <citation type="submission" date="2020-05" db="EMBL/GenBank/DDBJ databases">
        <authorList>
            <person name="Chiriac C."/>
            <person name="Salcher M."/>
            <person name="Ghai R."/>
            <person name="Kavagutti S V."/>
        </authorList>
    </citation>
    <scope>NUCLEOTIDE SEQUENCE</scope>
</reference>
<sequence>MAKFGNRNADLANFSARARIIGVVTGLGWKIERNRQAGLTLGQVGSVELVRGARS</sequence>
<evidence type="ECO:0000313" key="1">
    <source>
        <dbReference type="EMBL" id="CAB4541637.1"/>
    </source>
</evidence>
<proteinExistence type="predicted"/>
<organism evidence="1">
    <name type="scientific">freshwater metagenome</name>
    <dbReference type="NCBI Taxonomy" id="449393"/>
    <lineage>
        <taxon>unclassified sequences</taxon>
        <taxon>metagenomes</taxon>
        <taxon>ecological metagenomes</taxon>
    </lineage>
</organism>
<name>A0A6J6BSJ9_9ZZZZ</name>
<dbReference type="AlphaFoldDB" id="A0A6J6BSJ9"/>
<protein>
    <submittedName>
        <fullName evidence="1">Unannotated protein</fullName>
    </submittedName>
</protein>